<protein>
    <submittedName>
        <fullName evidence="2">Ceramidase</fullName>
    </submittedName>
</protein>
<feature type="transmembrane region" description="Helical" evidence="1">
    <location>
        <begin position="187"/>
        <end position="204"/>
    </location>
</feature>
<feature type="transmembrane region" description="Helical" evidence="1">
    <location>
        <begin position="27"/>
        <end position="51"/>
    </location>
</feature>
<dbReference type="RefSeq" id="WP_146589609.1">
    <property type="nucleotide sequence ID" value="NZ_SJPO01000009.1"/>
</dbReference>
<keyword evidence="1" id="KW-0812">Transmembrane</keyword>
<dbReference type="EMBL" id="SJPO01000009">
    <property type="protein sequence ID" value="TWT73796.1"/>
    <property type="molecule type" value="Genomic_DNA"/>
</dbReference>
<name>A0A5C5YDJ3_9BACT</name>
<accession>A0A5C5YDJ3</accession>
<proteinExistence type="predicted"/>
<gene>
    <name evidence="2" type="ORF">Pla123a_36900</name>
</gene>
<feature type="transmembrane region" description="Helical" evidence="1">
    <location>
        <begin position="118"/>
        <end position="138"/>
    </location>
</feature>
<keyword evidence="1" id="KW-1133">Transmembrane helix</keyword>
<evidence type="ECO:0000313" key="2">
    <source>
        <dbReference type="EMBL" id="TWT73796.1"/>
    </source>
</evidence>
<feature type="transmembrane region" description="Helical" evidence="1">
    <location>
        <begin position="216"/>
        <end position="233"/>
    </location>
</feature>
<evidence type="ECO:0000256" key="1">
    <source>
        <dbReference type="SAM" id="Phobius"/>
    </source>
</evidence>
<reference evidence="2 3" key="1">
    <citation type="submission" date="2019-02" db="EMBL/GenBank/DDBJ databases">
        <title>Deep-cultivation of Planctomycetes and their phenomic and genomic characterization uncovers novel biology.</title>
        <authorList>
            <person name="Wiegand S."/>
            <person name="Jogler M."/>
            <person name="Boedeker C."/>
            <person name="Pinto D."/>
            <person name="Vollmers J."/>
            <person name="Rivas-Marin E."/>
            <person name="Kohn T."/>
            <person name="Peeters S.H."/>
            <person name="Heuer A."/>
            <person name="Rast P."/>
            <person name="Oberbeckmann S."/>
            <person name="Bunk B."/>
            <person name="Jeske O."/>
            <person name="Meyerdierks A."/>
            <person name="Storesund J.E."/>
            <person name="Kallscheuer N."/>
            <person name="Luecker S."/>
            <person name="Lage O.M."/>
            <person name="Pohl T."/>
            <person name="Merkel B.J."/>
            <person name="Hornburger P."/>
            <person name="Mueller R.-W."/>
            <person name="Bruemmer F."/>
            <person name="Labrenz M."/>
            <person name="Spormann A.M."/>
            <person name="Op Den Camp H."/>
            <person name="Overmann J."/>
            <person name="Amann R."/>
            <person name="Jetten M.S.M."/>
            <person name="Mascher T."/>
            <person name="Medema M.H."/>
            <person name="Devos D.P."/>
            <person name="Kaster A.-K."/>
            <person name="Ovreas L."/>
            <person name="Rohde M."/>
            <person name="Galperin M.Y."/>
            <person name="Jogler C."/>
        </authorList>
    </citation>
    <scope>NUCLEOTIDE SEQUENCE [LARGE SCALE GENOMIC DNA]</scope>
    <source>
        <strain evidence="2 3">Pla123a</strain>
    </source>
</reference>
<keyword evidence="1" id="KW-0472">Membrane</keyword>
<sequence length="304" mass="34623">MRDETLTLEQRRRLGSAERLKLDRLPWWVHAVGLGAPLLVLLFFVGVFLAYRDVPVWDNWRPAGELDNPQYNERIYRDSVVRTRMNTWSNVGYLGFGCYAIALAIHDWQTRRPLERGYLAHAPVQSLLFGVAGVYLGLGSGFFHASLTRCGQQCDVGGMYATMICMAGIALGSWLPRLEEPWGRRWLPTWPVLAVAIVYGSAYFTYYKWDYSFGKISTYLGAVLWAFAAVSLLQPGKRLQLRWFVAAFAAIVIGSEIRDLDIEGRFSSPDSIFQGHAVWHLVSCLLYVFMFCYFRSEERASSTT</sequence>
<dbReference type="AlphaFoldDB" id="A0A5C5YDJ3"/>
<comment type="caution">
    <text evidence="2">The sequence shown here is derived from an EMBL/GenBank/DDBJ whole genome shotgun (WGS) entry which is preliminary data.</text>
</comment>
<feature type="transmembrane region" description="Helical" evidence="1">
    <location>
        <begin position="277"/>
        <end position="294"/>
    </location>
</feature>
<keyword evidence="3" id="KW-1185">Reference proteome</keyword>
<feature type="transmembrane region" description="Helical" evidence="1">
    <location>
        <begin position="158"/>
        <end position="175"/>
    </location>
</feature>
<dbReference type="OrthoDB" id="256847at2"/>
<organism evidence="2 3">
    <name type="scientific">Posidoniimonas polymericola</name>
    <dbReference type="NCBI Taxonomy" id="2528002"/>
    <lineage>
        <taxon>Bacteria</taxon>
        <taxon>Pseudomonadati</taxon>
        <taxon>Planctomycetota</taxon>
        <taxon>Planctomycetia</taxon>
        <taxon>Pirellulales</taxon>
        <taxon>Lacipirellulaceae</taxon>
        <taxon>Posidoniimonas</taxon>
    </lineage>
</organism>
<evidence type="ECO:0000313" key="3">
    <source>
        <dbReference type="Proteomes" id="UP000318478"/>
    </source>
</evidence>
<dbReference type="Proteomes" id="UP000318478">
    <property type="component" value="Unassembled WGS sequence"/>
</dbReference>
<feature type="transmembrane region" description="Helical" evidence="1">
    <location>
        <begin position="87"/>
        <end position="106"/>
    </location>
</feature>